<protein>
    <submittedName>
        <fullName evidence="1">Uncharacterized protein</fullName>
    </submittedName>
</protein>
<name>A0A4Y2RIK6_ARAVE</name>
<accession>A0A4Y2RIK6</accession>
<keyword evidence="2" id="KW-1185">Reference proteome</keyword>
<dbReference type="Proteomes" id="UP000499080">
    <property type="component" value="Unassembled WGS sequence"/>
</dbReference>
<comment type="caution">
    <text evidence="1">The sequence shown here is derived from an EMBL/GenBank/DDBJ whole genome shotgun (WGS) entry which is preliminary data.</text>
</comment>
<dbReference type="EMBL" id="BGPR01145095">
    <property type="protein sequence ID" value="GBN75250.1"/>
    <property type="molecule type" value="Genomic_DNA"/>
</dbReference>
<organism evidence="1 2">
    <name type="scientific">Araneus ventricosus</name>
    <name type="common">Orbweaver spider</name>
    <name type="synonym">Epeira ventricosa</name>
    <dbReference type="NCBI Taxonomy" id="182803"/>
    <lineage>
        <taxon>Eukaryota</taxon>
        <taxon>Metazoa</taxon>
        <taxon>Ecdysozoa</taxon>
        <taxon>Arthropoda</taxon>
        <taxon>Chelicerata</taxon>
        <taxon>Arachnida</taxon>
        <taxon>Araneae</taxon>
        <taxon>Araneomorphae</taxon>
        <taxon>Entelegynae</taxon>
        <taxon>Araneoidea</taxon>
        <taxon>Araneidae</taxon>
        <taxon>Araneus</taxon>
    </lineage>
</organism>
<reference evidence="1 2" key="1">
    <citation type="journal article" date="2019" name="Sci. Rep.">
        <title>Orb-weaving spider Araneus ventricosus genome elucidates the spidroin gene catalogue.</title>
        <authorList>
            <person name="Kono N."/>
            <person name="Nakamura H."/>
            <person name="Ohtoshi R."/>
            <person name="Moran D.A.P."/>
            <person name="Shinohara A."/>
            <person name="Yoshida Y."/>
            <person name="Fujiwara M."/>
            <person name="Mori M."/>
            <person name="Tomita M."/>
            <person name="Arakawa K."/>
        </authorList>
    </citation>
    <scope>NUCLEOTIDE SEQUENCE [LARGE SCALE GENOMIC DNA]</scope>
</reference>
<gene>
    <name evidence="1" type="ORF">AVEN_56430_1</name>
</gene>
<evidence type="ECO:0000313" key="2">
    <source>
        <dbReference type="Proteomes" id="UP000499080"/>
    </source>
</evidence>
<dbReference type="AlphaFoldDB" id="A0A4Y2RIK6"/>
<sequence>MLIMQNLLLRDTNSIQPVFSMKFVYYANTYGTSFLFARDYCKRIGFARLYGIMEEFSSNECCEMVRIYDEKLLLYCKNFLGGQYHLRKAILNAVQHLRETSSITI</sequence>
<evidence type="ECO:0000313" key="1">
    <source>
        <dbReference type="EMBL" id="GBN75250.1"/>
    </source>
</evidence>
<proteinExistence type="predicted"/>